<feature type="transmembrane region" description="Helical" evidence="1">
    <location>
        <begin position="37"/>
        <end position="55"/>
    </location>
</feature>
<dbReference type="InParanoid" id="W0RVZ8"/>
<dbReference type="HOGENOM" id="CLU_2436596_0_0_0"/>
<gene>
    <name evidence="2" type="ORF">J421_6193</name>
</gene>
<keyword evidence="2" id="KW-0614">Plasmid</keyword>
<dbReference type="EMBL" id="CP007130">
    <property type="protein sequence ID" value="AHG93728.1"/>
    <property type="molecule type" value="Genomic_DNA"/>
</dbReference>
<proteinExistence type="predicted"/>
<protein>
    <submittedName>
        <fullName evidence="2">Uncharacterized protein</fullName>
    </submittedName>
</protein>
<organism evidence="2 3">
    <name type="scientific">Gemmatirosa kalamazoonensis</name>
    <dbReference type="NCBI Taxonomy" id="861299"/>
    <lineage>
        <taxon>Bacteria</taxon>
        <taxon>Pseudomonadati</taxon>
        <taxon>Gemmatimonadota</taxon>
        <taxon>Gemmatimonadia</taxon>
        <taxon>Gemmatimonadales</taxon>
        <taxon>Gemmatimonadaceae</taxon>
        <taxon>Gemmatirosa</taxon>
    </lineage>
</organism>
<geneLocation type="plasmid" evidence="2 3">
    <name>2</name>
</geneLocation>
<keyword evidence="1" id="KW-0812">Transmembrane</keyword>
<sequence length="90" mass="9701">MPIRVVRLQSRNPLVVALVIALLLAVLAVVLTVGLAVGAALAVVGGAALLSRRVLGRRLPPPEREVLDRSMEVFPREPDDVPRRLPPRAD</sequence>
<keyword evidence="1" id="KW-0472">Membrane</keyword>
<dbReference type="KEGG" id="gba:J421_6193"/>
<evidence type="ECO:0000256" key="1">
    <source>
        <dbReference type="SAM" id="Phobius"/>
    </source>
</evidence>
<dbReference type="Proteomes" id="UP000019151">
    <property type="component" value="Plasmid 2"/>
</dbReference>
<evidence type="ECO:0000313" key="2">
    <source>
        <dbReference type="EMBL" id="AHG93728.1"/>
    </source>
</evidence>
<reference evidence="2 3" key="1">
    <citation type="journal article" date="2014" name="Genome Announc.">
        <title>Genome Sequence and Methylome of Soil Bacterium Gemmatirosa kalamazoonensis KBS708T, a Member of the Rarely Cultivated Gemmatimonadetes Phylum.</title>
        <authorList>
            <person name="Debruyn J.M."/>
            <person name="Radosevich M."/>
            <person name="Wommack K.E."/>
            <person name="Polson S.W."/>
            <person name="Hauser L.J."/>
            <person name="Fawaz M.N."/>
            <person name="Korlach J."/>
            <person name="Tsai Y.C."/>
        </authorList>
    </citation>
    <scope>NUCLEOTIDE SEQUENCE [LARGE SCALE GENOMIC DNA]</scope>
    <source>
        <strain evidence="2 3">KBS708</strain>
        <plasmid evidence="3">Plasmid 2</plasmid>
    </source>
</reference>
<keyword evidence="3" id="KW-1185">Reference proteome</keyword>
<keyword evidence="1" id="KW-1133">Transmembrane helix</keyword>
<dbReference type="RefSeq" id="WP_025415020.1">
    <property type="nucleotide sequence ID" value="NZ_CP007130.1"/>
</dbReference>
<accession>W0RVZ8</accession>
<evidence type="ECO:0000313" key="3">
    <source>
        <dbReference type="Proteomes" id="UP000019151"/>
    </source>
</evidence>
<dbReference type="AlphaFoldDB" id="W0RVZ8"/>
<name>W0RVZ8_9BACT</name>